<keyword evidence="8" id="KW-0443">Lipid metabolism</keyword>
<evidence type="ECO:0000256" key="1">
    <source>
        <dbReference type="ARBA" id="ARBA00004141"/>
    </source>
</evidence>
<feature type="transmembrane region" description="Helical" evidence="14">
    <location>
        <begin position="196"/>
        <end position="214"/>
    </location>
</feature>
<comment type="subcellular location">
    <subcellularLocation>
        <location evidence="1">Membrane</location>
        <topology evidence="1">Multi-pass membrane protein</topology>
    </subcellularLocation>
</comment>
<dbReference type="PANTHER" id="PTHR14207:SF0">
    <property type="entry name" value="3-BETA-HYDROXYSTEROID-DELTA(8),DELTA(7)-ISOMERASE"/>
    <property type="match status" value="1"/>
</dbReference>
<keyword evidence="5" id="KW-0752">Steroid biosynthesis</keyword>
<evidence type="ECO:0000313" key="17">
    <source>
        <dbReference type="Proteomes" id="UP001152320"/>
    </source>
</evidence>
<evidence type="ECO:0000256" key="14">
    <source>
        <dbReference type="SAM" id="Phobius"/>
    </source>
</evidence>
<keyword evidence="6 13" id="KW-1133">Transmembrane helix</keyword>
<keyword evidence="17" id="KW-1185">Reference proteome</keyword>
<evidence type="ECO:0000256" key="2">
    <source>
        <dbReference type="ARBA" id="ARBA00008337"/>
    </source>
</evidence>
<evidence type="ECO:0000256" key="7">
    <source>
        <dbReference type="ARBA" id="ARBA00023011"/>
    </source>
</evidence>
<dbReference type="AlphaFoldDB" id="A0A9Q1HJL3"/>
<evidence type="ECO:0000256" key="13">
    <source>
        <dbReference type="PROSITE-ProRule" id="PRU01087"/>
    </source>
</evidence>
<dbReference type="GO" id="GO:0004769">
    <property type="term" value="F:steroid Delta-isomerase activity"/>
    <property type="evidence" value="ECO:0007669"/>
    <property type="project" value="TreeGrafter"/>
</dbReference>
<evidence type="ECO:0000259" key="15">
    <source>
        <dbReference type="PROSITE" id="PS51751"/>
    </source>
</evidence>
<keyword evidence="10" id="KW-1207">Sterol metabolism</keyword>
<dbReference type="InterPro" id="IPR033118">
    <property type="entry name" value="EXPERA"/>
</dbReference>
<dbReference type="PANTHER" id="PTHR14207">
    <property type="entry name" value="STEROL ISOMERASE"/>
    <property type="match status" value="1"/>
</dbReference>
<feature type="transmembrane region" description="Helical" evidence="14">
    <location>
        <begin position="113"/>
        <end position="133"/>
    </location>
</feature>
<evidence type="ECO:0000256" key="9">
    <source>
        <dbReference type="ARBA" id="ARBA00023136"/>
    </source>
</evidence>
<proteinExistence type="inferred from homology"/>
<keyword evidence="9 13" id="KW-0472">Membrane</keyword>
<dbReference type="GO" id="GO:0006695">
    <property type="term" value="P:cholesterol biosynthetic process"/>
    <property type="evidence" value="ECO:0007669"/>
    <property type="project" value="TreeGrafter"/>
</dbReference>
<feature type="domain" description="EXPERA" evidence="15">
    <location>
        <begin position="109"/>
        <end position="252"/>
    </location>
</feature>
<dbReference type="PROSITE" id="PS51751">
    <property type="entry name" value="EXPERA"/>
    <property type="match status" value="1"/>
</dbReference>
<dbReference type="InterPro" id="IPR007905">
    <property type="entry name" value="EBP"/>
</dbReference>
<reference evidence="16" key="1">
    <citation type="submission" date="2021-10" db="EMBL/GenBank/DDBJ databases">
        <title>Tropical sea cucumber genome reveals ecological adaptation and Cuvierian tubules defense mechanism.</title>
        <authorList>
            <person name="Chen T."/>
        </authorList>
    </citation>
    <scope>NUCLEOTIDE SEQUENCE</scope>
    <source>
        <strain evidence="16">Nanhai2018</strain>
        <tissue evidence="16">Muscle</tissue>
    </source>
</reference>
<evidence type="ECO:0000256" key="3">
    <source>
        <dbReference type="ARBA" id="ARBA00022516"/>
    </source>
</evidence>
<sequence>MGNYKYIQSYTRIYRQVTRFHIIVQSSFQIYFAQGQDRPNHLQFKIEGIMFKEIQHPFTPQTAEVPGYVPNVIPLWQIFACYLVPLCVICLLVIFGLRHDQYGKKFGLNERVFFVWFAISGFTHICVEIPFTLGQASMAWRGDIWSEIWKEYSKADSRYILAQSTTVAIEIMTAWILGPMCLMVVWLHYKRNTTRYVLELIIAVSHLYGTTVYYLEEHLSGYEHVPVDNPKYMWLYFGVFNSPWLIFPVLIIIRNWLLLSHCQAVYDVMIAKREQLRNEKKKH</sequence>
<evidence type="ECO:0000313" key="16">
    <source>
        <dbReference type="EMBL" id="KAJ8047398.1"/>
    </source>
</evidence>
<dbReference type="Pfam" id="PF05241">
    <property type="entry name" value="EBP"/>
    <property type="match status" value="1"/>
</dbReference>
<dbReference type="GO" id="GO:0047750">
    <property type="term" value="F:cholestenol delta-isomerase activity"/>
    <property type="evidence" value="ECO:0007669"/>
    <property type="project" value="InterPro"/>
</dbReference>
<keyword evidence="12" id="KW-0413">Isomerase</keyword>
<evidence type="ECO:0000256" key="5">
    <source>
        <dbReference type="ARBA" id="ARBA00022955"/>
    </source>
</evidence>
<name>A0A9Q1HJL3_HOLLE</name>
<accession>A0A9Q1HJL3</accession>
<evidence type="ECO:0000256" key="12">
    <source>
        <dbReference type="ARBA" id="ARBA00023235"/>
    </source>
</evidence>
<evidence type="ECO:0000256" key="4">
    <source>
        <dbReference type="ARBA" id="ARBA00022692"/>
    </source>
</evidence>
<dbReference type="OrthoDB" id="58557at2759"/>
<feature type="transmembrane region" description="Helical" evidence="14">
    <location>
        <begin position="167"/>
        <end position="189"/>
    </location>
</feature>
<keyword evidence="3" id="KW-0444">Lipid biosynthesis</keyword>
<feature type="transmembrane region" description="Helical" evidence="14">
    <location>
        <begin position="234"/>
        <end position="253"/>
    </location>
</feature>
<gene>
    <name evidence="16" type="ORF">HOLleu_06386</name>
</gene>
<comment type="caution">
    <text evidence="16">The sequence shown here is derived from an EMBL/GenBank/DDBJ whole genome shotgun (WGS) entry which is preliminary data.</text>
</comment>
<dbReference type="GO" id="GO:0016020">
    <property type="term" value="C:membrane"/>
    <property type="evidence" value="ECO:0007669"/>
    <property type="project" value="UniProtKB-SubCell"/>
</dbReference>
<evidence type="ECO:0000256" key="10">
    <source>
        <dbReference type="ARBA" id="ARBA00023166"/>
    </source>
</evidence>
<evidence type="ECO:0000256" key="8">
    <source>
        <dbReference type="ARBA" id="ARBA00023098"/>
    </source>
</evidence>
<dbReference type="Proteomes" id="UP001152320">
    <property type="component" value="Chromosome 2"/>
</dbReference>
<feature type="transmembrane region" description="Helical" evidence="14">
    <location>
        <begin position="75"/>
        <end position="97"/>
    </location>
</feature>
<organism evidence="16 17">
    <name type="scientific">Holothuria leucospilota</name>
    <name type="common">Black long sea cucumber</name>
    <name type="synonym">Mertensiothuria leucospilota</name>
    <dbReference type="NCBI Taxonomy" id="206669"/>
    <lineage>
        <taxon>Eukaryota</taxon>
        <taxon>Metazoa</taxon>
        <taxon>Echinodermata</taxon>
        <taxon>Eleutherozoa</taxon>
        <taxon>Echinozoa</taxon>
        <taxon>Holothuroidea</taxon>
        <taxon>Aspidochirotacea</taxon>
        <taxon>Aspidochirotida</taxon>
        <taxon>Holothuriidae</taxon>
        <taxon>Holothuria</taxon>
    </lineage>
</organism>
<comment type="similarity">
    <text evidence="2">Belongs to the EBP family.</text>
</comment>
<keyword evidence="7" id="KW-0756">Sterol biosynthesis</keyword>
<dbReference type="GO" id="GO:0005783">
    <property type="term" value="C:endoplasmic reticulum"/>
    <property type="evidence" value="ECO:0007669"/>
    <property type="project" value="TreeGrafter"/>
</dbReference>
<protein>
    <submittedName>
        <fullName evidence="16">3-beta-hydroxysteroid-Delta(8), Delta(7)-isomerase</fullName>
    </submittedName>
</protein>
<keyword evidence="4 13" id="KW-0812">Transmembrane</keyword>
<dbReference type="GO" id="GO:0000247">
    <property type="term" value="F:C-8 sterol isomerase activity"/>
    <property type="evidence" value="ECO:0007669"/>
    <property type="project" value="TreeGrafter"/>
</dbReference>
<evidence type="ECO:0000256" key="6">
    <source>
        <dbReference type="ARBA" id="ARBA00022989"/>
    </source>
</evidence>
<keyword evidence="11" id="KW-0753">Steroid metabolism</keyword>
<evidence type="ECO:0000256" key="11">
    <source>
        <dbReference type="ARBA" id="ARBA00023221"/>
    </source>
</evidence>
<dbReference type="EMBL" id="JAIZAY010000002">
    <property type="protein sequence ID" value="KAJ8047398.1"/>
    <property type="molecule type" value="Genomic_DNA"/>
</dbReference>